<evidence type="ECO:0000313" key="2">
    <source>
        <dbReference type="EMBL" id="RZS36965.1"/>
    </source>
</evidence>
<proteinExistence type="predicted"/>
<protein>
    <submittedName>
        <fullName evidence="2">Uncharacterized protein</fullName>
    </submittedName>
</protein>
<keyword evidence="1" id="KW-1133">Transmembrane helix</keyword>
<sequence>MNDWIRFVGGPGQSAMGPGVVPLTAPLRDQAKRAADGVGTAALTGKCAPIVPGAGGSGFGQAGGFGPGGEILPIGAGLPGSGGLPPGAAGVPGGPAGVPTKLPTPNDLKKVQQVAQNLDIPLFPGAAALWILLPLLALGLVSTMTSGSAYATSGSPMPVWLRRAGGFVAGLARRLRPGGRA</sequence>
<dbReference type="RefSeq" id="WP_130345579.1">
    <property type="nucleotide sequence ID" value="NZ_SGWQ01000006.1"/>
</dbReference>
<evidence type="ECO:0000313" key="3">
    <source>
        <dbReference type="Proteomes" id="UP000294257"/>
    </source>
</evidence>
<comment type="caution">
    <text evidence="2">The sequence shown here is derived from an EMBL/GenBank/DDBJ whole genome shotgun (WGS) entry which is preliminary data.</text>
</comment>
<evidence type="ECO:0000256" key="1">
    <source>
        <dbReference type="SAM" id="Phobius"/>
    </source>
</evidence>
<dbReference type="Proteomes" id="UP000294257">
    <property type="component" value="Unassembled WGS sequence"/>
</dbReference>
<reference evidence="2 3" key="1">
    <citation type="submission" date="2019-02" db="EMBL/GenBank/DDBJ databases">
        <title>Genomic Encyclopedia of Type Strains, Phase IV (KMG-IV): sequencing the most valuable type-strain genomes for metagenomic binning, comparative biology and taxonomic classification.</title>
        <authorList>
            <person name="Goeker M."/>
        </authorList>
    </citation>
    <scope>NUCLEOTIDE SEQUENCE [LARGE SCALE GENOMIC DNA]</scope>
    <source>
        <strain evidence="2 3">DSM 101727</strain>
    </source>
</reference>
<keyword evidence="1" id="KW-0472">Membrane</keyword>
<name>A0A4Q7KKH0_9PSEU</name>
<keyword evidence="1" id="KW-0812">Transmembrane</keyword>
<organism evidence="2 3">
    <name type="scientific">Herbihabitans rhizosphaerae</name>
    <dbReference type="NCBI Taxonomy" id="1872711"/>
    <lineage>
        <taxon>Bacteria</taxon>
        <taxon>Bacillati</taxon>
        <taxon>Actinomycetota</taxon>
        <taxon>Actinomycetes</taxon>
        <taxon>Pseudonocardiales</taxon>
        <taxon>Pseudonocardiaceae</taxon>
        <taxon>Herbihabitans</taxon>
    </lineage>
</organism>
<keyword evidence="3" id="KW-1185">Reference proteome</keyword>
<gene>
    <name evidence="2" type="ORF">EV193_106200</name>
</gene>
<dbReference type="EMBL" id="SGWQ01000006">
    <property type="protein sequence ID" value="RZS36965.1"/>
    <property type="molecule type" value="Genomic_DNA"/>
</dbReference>
<accession>A0A4Q7KKH0</accession>
<feature type="transmembrane region" description="Helical" evidence="1">
    <location>
        <begin position="122"/>
        <end position="141"/>
    </location>
</feature>
<dbReference type="AlphaFoldDB" id="A0A4Q7KKH0"/>